<comment type="caution">
    <text evidence="2">The sequence shown here is derived from an EMBL/GenBank/DDBJ whole genome shotgun (WGS) entry which is preliminary data.</text>
</comment>
<dbReference type="Proteomes" id="UP000030826">
    <property type="component" value="Unassembled WGS sequence"/>
</dbReference>
<proteinExistence type="predicted"/>
<evidence type="ECO:0000313" key="2">
    <source>
        <dbReference type="EMBL" id="KHJ55412.1"/>
    </source>
</evidence>
<dbReference type="InterPro" id="IPR016187">
    <property type="entry name" value="CTDL_fold"/>
</dbReference>
<reference evidence="2 3" key="1">
    <citation type="submission" date="2014-09" db="EMBL/GenBank/DDBJ databases">
        <title>Isolation and characterization of Aurantimonas altamirensis ON-56566 from clinical sample following a dog bite.</title>
        <authorList>
            <person name="Eshaghi A."/>
            <person name="Li A."/>
            <person name="Shahinas D."/>
            <person name="Bahn P."/>
            <person name="Kus J.V."/>
            <person name="Patel S.N."/>
        </authorList>
    </citation>
    <scope>NUCLEOTIDE SEQUENCE [LARGE SCALE GENOMIC DNA]</scope>
    <source>
        <strain evidence="2 3">ON-56566</strain>
    </source>
</reference>
<dbReference type="PANTHER" id="PTHR23150">
    <property type="entry name" value="SULFATASE MODIFYING FACTOR 1, 2"/>
    <property type="match status" value="1"/>
</dbReference>
<organism evidence="2 3">
    <name type="scientific">Aureimonas altamirensis</name>
    <dbReference type="NCBI Taxonomy" id="370622"/>
    <lineage>
        <taxon>Bacteria</taxon>
        <taxon>Pseudomonadati</taxon>
        <taxon>Pseudomonadota</taxon>
        <taxon>Alphaproteobacteria</taxon>
        <taxon>Hyphomicrobiales</taxon>
        <taxon>Aurantimonadaceae</taxon>
        <taxon>Aureimonas</taxon>
    </lineage>
</organism>
<dbReference type="PANTHER" id="PTHR23150:SF19">
    <property type="entry name" value="FORMYLGLYCINE-GENERATING ENZYME"/>
    <property type="match status" value="1"/>
</dbReference>
<dbReference type="STRING" id="370622.LA66_01750"/>
<dbReference type="GO" id="GO:0120147">
    <property type="term" value="F:formylglycine-generating oxidase activity"/>
    <property type="evidence" value="ECO:0007669"/>
    <property type="project" value="TreeGrafter"/>
</dbReference>
<evidence type="ECO:0000313" key="3">
    <source>
        <dbReference type="Proteomes" id="UP000030826"/>
    </source>
</evidence>
<gene>
    <name evidence="2" type="ORF">LA66_01750</name>
</gene>
<name>A0A0B1Q911_9HYPH</name>
<protein>
    <submittedName>
        <fullName evidence="2">Sulfatase modifying factor 1 (C-alpha-formyglycine-generating enzyme 1)</fullName>
    </submittedName>
</protein>
<dbReference type="InterPro" id="IPR042095">
    <property type="entry name" value="SUMF_sf"/>
</dbReference>
<dbReference type="Pfam" id="PF03781">
    <property type="entry name" value="FGE-sulfatase"/>
    <property type="match status" value="1"/>
</dbReference>
<dbReference type="AlphaFoldDB" id="A0A0B1Q911"/>
<sequence>MIEADGEGPVERLRLNAYKIEAEPVTNAHFADFTSQTGYQTDAERYGWSFVFSPASGDGERVEAATWWVRRDGACWHAPNGPGSSWEAIAEHPVVHISFNDASAFAAWAGGRLPTEAEWEHAARGGLDDPRYPWGDREPDDVDFTPCNIFQGSFPHGDTGKDGYTGTSPVRAFAPNGYGLHDMAGNVWEWCSDAFRVRSMRKAARARNSLAAREMQRVLKGGSFLCHRAYCWRYRIAARNGSAPDTGAAHIGFRLAYDGRTPMP</sequence>
<dbReference type="InterPro" id="IPR051043">
    <property type="entry name" value="Sulfatase_Mod_Factor_Kinase"/>
</dbReference>
<dbReference type="SUPFAM" id="SSF56436">
    <property type="entry name" value="C-type lectin-like"/>
    <property type="match status" value="1"/>
</dbReference>
<feature type="domain" description="Sulfatase-modifying factor enzyme-like" evidence="1">
    <location>
        <begin position="4"/>
        <end position="256"/>
    </location>
</feature>
<dbReference type="EMBL" id="JRFJ01000001">
    <property type="protein sequence ID" value="KHJ55412.1"/>
    <property type="molecule type" value="Genomic_DNA"/>
</dbReference>
<dbReference type="InterPro" id="IPR005532">
    <property type="entry name" value="SUMF_dom"/>
</dbReference>
<dbReference type="Gene3D" id="3.90.1580.10">
    <property type="entry name" value="paralog of FGE (formylglycine-generating enzyme)"/>
    <property type="match status" value="1"/>
</dbReference>
<accession>A0A0B1Q911</accession>
<evidence type="ECO:0000259" key="1">
    <source>
        <dbReference type="Pfam" id="PF03781"/>
    </source>
</evidence>